<dbReference type="Pfam" id="PF12849">
    <property type="entry name" value="PBP_like_2"/>
    <property type="match status" value="1"/>
</dbReference>
<dbReference type="NCBIfam" id="TIGR00975">
    <property type="entry name" value="3a0107s03"/>
    <property type="match status" value="1"/>
</dbReference>
<dbReference type="SUPFAM" id="SSF53850">
    <property type="entry name" value="Periplasmic binding protein-like II"/>
    <property type="match status" value="1"/>
</dbReference>
<feature type="signal peptide" evidence="7">
    <location>
        <begin position="1"/>
        <end position="22"/>
    </location>
</feature>
<dbReference type="Gene3D" id="3.40.190.10">
    <property type="entry name" value="Periplasmic binding protein-like II"/>
    <property type="match status" value="2"/>
</dbReference>
<dbReference type="OrthoDB" id="9801510at2"/>
<sequence length="345" mass="37250">MKKVVGLLTILACLGLPLLAQAEVTINGAGASFPYPVYAKWAHKYYELNKVKINYQSIGSGGGIAQIKAKTVDFGGSDDPLKPENLQKDNLVQFPTLMGGVVPIINLKGVDAGQITLSSEVLADIFLAKIKNWNDPAIVKLNPKVKLPNQAITVVHRADGSGTTWIFTNYLSKVSKEWKEKVGNAKSVSWPTGVGAKGNEGVANNVKQVEGGIGYVEYAYATINKIPHANLINRSGKAVAPGTESFSAAAAAADWKTAPGFYMVLTDLPGEKTWPIVGATFILVQNEQPDPDKAKTMLKFFEWCYKHGDAIAEELHYVPMPDSVVGIIAEAWTKEIKSGNKPVWP</sequence>
<keyword evidence="4 6" id="KW-0813">Transport</keyword>
<keyword evidence="5 6" id="KW-0592">Phosphate transport</keyword>
<dbReference type="InterPro" id="IPR024370">
    <property type="entry name" value="PBP_domain"/>
</dbReference>
<dbReference type="KEGG" id="dao:Desac_2638"/>
<gene>
    <name evidence="9" type="ordered locus">Desac_2638</name>
</gene>
<dbReference type="STRING" id="880072.Desac_2638"/>
<dbReference type="NCBIfam" id="NF008171">
    <property type="entry name" value="PRK10918.1"/>
    <property type="match status" value="1"/>
</dbReference>
<evidence type="ECO:0000256" key="2">
    <source>
        <dbReference type="ARBA" id="ARBA00008725"/>
    </source>
</evidence>
<comment type="similarity">
    <text evidence="2 6">Belongs to the PstS family.</text>
</comment>
<evidence type="ECO:0000256" key="3">
    <source>
        <dbReference type="ARBA" id="ARBA00011529"/>
    </source>
</evidence>
<feature type="chain" id="PRO_5003286912" description="Phosphate-binding protein" evidence="7">
    <location>
        <begin position="23"/>
        <end position="345"/>
    </location>
</feature>
<dbReference type="eggNOG" id="COG0226">
    <property type="taxonomic scope" value="Bacteria"/>
</dbReference>
<accession>F2NDV6</accession>
<feature type="domain" description="PBP" evidence="8">
    <location>
        <begin position="24"/>
        <end position="303"/>
    </location>
</feature>
<dbReference type="HOGENOM" id="CLU_034528_1_0_7"/>
<dbReference type="Proteomes" id="UP000000483">
    <property type="component" value="Chromosome"/>
</dbReference>
<evidence type="ECO:0000256" key="6">
    <source>
        <dbReference type="PIRNR" id="PIRNR002756"/>
    </source>
</evidence>
<dbReference type="GO" id="GO:0043190">
    <property type="term" value="C:ATP-binding cassette (ABC) transporter complex"/>
    <property type="evidence" value="ECO:0007669"/>
    <property type="project" value="InterPro"/>
</dbReference>
<dbReference type="EMBL" id="CP002629">
    <property type="protein sequence ID" value="AEB10453.1"/>
    <property type="molecule type" value="Genomic_DNA"/>
</dbReference>
<protein>
    <recommendedName>
        <fullName evidence="6">Phosphate-binding protein</fullName>
    </recommendedName>
</protein>
<dbReference type="PANTHER" id="PTHR42996">
    <property type="entry name" value="PHOSPHATE-BINDING PROTEIN PSTS"/>
    <property type="match status" value="1"/>
</dbReference>
<dbReference type="InterPro" id="IPR050962">
    <property type="entry name" value="Phosphate-bind_PstS"/>
</dbReference>
<organism evidence="9 10">
    <name type="scientific">Desulfobacca acetoxidans (strain ATCC 700848 / DSM 11109 / ASRB2)</name>
    <dbReference type="NCBI Taxonomy" id="880072"/>
    <lineage>
        <taxon>Bacteria</taxon>
        <taxon>Pseudomonadati</taxon>
        <taxon>Thermodesulfobacteriota</taxon>
        <taxon>Desulfobaccia</taxon>
        <taxon>Desulfobaccales</taxon>
        <taxon>Desulfobaccaceae</taxon>
        <taxon>Desulfobacca</taxon>
    </lineage>
</organism>
<dbReference type="InterPro" id="IPR005673">
    <property type="entry name" value="ABC_phos-bd_PstS"/>
</dbReference>
<name>F2NDV6_DESAR</name>
<evidence type="ECO:0000259" key="8">
    <source>
        <dbReference type="Pfam" id="PF12849"/>
    </source>
</evidence>
<comment type="subunit">
    <text evidence="3">The complex is composed of two ATP-binding proteins (PstB), two transmembrane proteins (PstC and PstA) and a solute-binding protein (PstS).</text>
</comment>
<evidence type="ECO:0000256" key="7">
    <source>
        <dbReference type="SAM" id="SignalP"/>
    </source>
</evidence>
<comment type="function">
    <text evidence="1">Part of the ABC transporter complex PstSACB involved in phosphate import.</text>
</comment>
<evidence type="ECO:0000313" key="9">
    <source>
        <dbReference type="EMBL" id="AEB10453.1"/>
    </source>
</evidence>
<evidence type="ECO:0000256" key="1">
    <source>
        <dbReference type="ARBA" id="ARBA00002841"/>
    </source>
</evidence>
<reference evidence="9 10" key="1">
    <citation type="journal article" date="2011" name="Stand. Genomic Sci.">
        <title>Complete genome sequence of the acetate-degrading sulfate reducer Desulfobacca acetoxidans type strain (ASRB2).</title>
        <authorList>
            <person name="Goker M."/>
            <person name="Teshima H."/>
            <person name="Lapidus A."/>
            <person name="Nolan M."/>
            <person name="Lucas S."/>
            <person name="Hammon N."/>
            <person name="Deshpande S."/>
            <person name="Cheng J.F."/>
            <person name="Tapia R."/>
            <person name="Han C."/>
            <person name="Goodwin L."/>
            <person name="Pitluck S."/>
            <person name="Huntemann M."/>
            <person name="Liolios K."/>
            <person name="Ivanova N."/>
            <person name="Pagani I."/>
            <person name="Mavromatis K."/>
            <person name="Ovchinikova G."/>
            <person name="Pati A."/>
            <person name="Chen A."/>
            <person name="Palaniappan K."/>
            <person name="Land M."/>
            <person name="Hauser L."/>
            <person name="Brambilla E.M."/>
            <person name="Rohde M."/>
            <person name="Spring S."/>
            <person name="Detter J.C."/>
            <person name="Woyke T."/>
            <person name="Bristow J."/>
            <person name="Eisen J.A."/>
            <person name="Markowitz V."/>
            <person name="Hugenholtz P."/>
            <person name="Kyrpides N.C."/>
            <person name="Klenk H.P."/>
        </authorList>
    </citation>
    <scope>NUCLEOTIDE SEQUENCE [LARGE SCALE GENOMIC DNA]</scope>
    <source>
        <strain evidence="10">ATCC 700848 / DSM 11109 / ASRB2</strain>
    </source>
</reference>
<keyword evidence="10" id="KW-1185">Reference proteome</keyword>
<keyword evidence="7" id="KW-0732">Signal</keyword>
<proteinExistence type="inferred from homology"/>
<dbReference type="GO" id="GO:0035435">
    <property type="term" value="P:phosphate ion transmembrane transport"/>
    <property type="evidence" value="ECO:0007669"/>
    <property type="project" value="InterPro"/>
</dbReference>
<dbReference type="GO" id="GO:0042301">
    <property type="term" value="F:phosphate ion binding"/>
    <property type="evidence" value="ECO:0007669"/>
    <property type="project" value="InterPro"/>
</dbReference>
<evidence type="ECO:0000256" key="5">
    <source>
        <dbReference type="ARBA" id="ARBA00022592"/>
    </source>
</evidence>
<evidence type="ECO:0000313" key="10">
    <source>
        <dbReference type="Proteomes" id="UP000000483"/>
    </source>
</evidence>
<dbReference type="CDD" id="cd13565">
    <property type="entry name" value="PBP2_PstS"/>
    <property type="match status" value="1"/>
</dbReference>
<dbReference type="PANTHER" id="PTHR42996:SF1">
    <property type="entry name" value="PHOSPHATE-BINDING PROTEIN PSTS"/>
    <property type="match status" value="1"/>
</dbReference>
<reference evidence="10" key="2">
    <citation type="submission" date="2011-03" db="EMBL/GenBank/DDBJ databases">
        <title>The complete genome of Desulfobacca acetoxidans DSM 11109.</title>
        <authorList>
            <consortium name="US DOE Joint Genome Institute (JGI-PGF)"/>
            <person name="Lucas S."/>
            <person name="Copeland A."/>
            <person name="Lapidus A."/>
            <person name="Bruce D."/>
            <person name="Goodwin L."/>
            <person name="Pitluck S."/>
            <person name="Peters L."/>
            <person name="Kyrpides N."/>
            <person name="Mavromatis K."/>
            <person name="Ivanova N."/>
            <person name="Ovchinnikova G."/>
            <person name="Teshima H."/>
            <person name="Detter J.C."/>
            <person name="Han C."/>
            <person name="Land M."/>
            <person name="Hauser L."/>
            <person name="Markowitz V."/>
            <person name="Cheng J.-F."/>
            <person name="Hugenholtz P."/>
            <person name="Woyke T."/>
            <person name="Wu D."/>
            <person name="Spring S."/>
            <person name="Schueler E."/>
            <person name="Brambilla E."/>
            <person name="Klenk H.-P."/>
            <person name="Eisen J.A."/>
        </authorList>
    </citation>
    <scope>NUCLEOTIDE SEQUENCE [LARGE SCALE GENOMIC DNA]</scope>
    <source>
        <strain evidence="10">ATCC 700848 / DSM 11109 / ASRB2</strain>
    </source>
</reference>
<dbReference type="RefSeq" id="WP_013707562.1">
    <property type="nucleotide sequence ID" value="NC_015388.1"/>
</dbReference>
<dbReference type="AlphaFoldDB" id="F2NDV6"/>
<dbReference type="PIRSF" id="PIRSF002756">
    <property type="entry name" value="PstS"/>
    <property type="match status" value="1"/>
</dbReference>
<evidence type="ECO:0000256" key="4">
    <source>
        <dbReference type="ARBA" id="ARBA00022448"/>
    </source>
</evidence>